<evidence type="ECO:0000256" key="8">
    <source>
        <dbReference type="ARBA" id="ARBA00022248"/>
    </source>
</evidence>
<dbReference type="CDD" id="cd01562">
    <property type="entry name" value="Thr-dehyd"/>
    <property type="match status" value="1"/>
</dbReference>
<dbReference type="Proteomes" id="UP000614200">
    <property type="component" value="Unassembled WGS sequence"/>
</dbReference>
<dbReference type="PANTHER" id="PTHR48078">
    <property type="entry name" value="THREONINE DEHYDRATASE, MITOCHONDRIAL-RELATED"/>
    <property type="match status" value="1"/>
</dbReference>
<evidence type="ECO:0000256" key="10">
    <source>
        <dbReference type="ARBA" id="ARBA00022624"/>
    </source>
</evidence>
<dbReference type="InterPro" id="IPR002912">
    <property type="entry name" value="ACT_dom"/>
</dbReference>
<reference evidence="15 16" key="1">
    <citation type="submission" date="2020-11" db="EMBL/GenBank/DDBJ databases">
        <title>Fusibacter basophilias sp. nov.</title>
        <authorList>
            <person name="Qiu D."/>
        </authorList>
    </citation>
    <scope>NUCLEOTIDE SEQUENCE [LARGE SCALE GENOMIC DNA]</scope>
    <source>
        <strain evidence="15 16">Q10-2</strain>
    </source>
</reference>
<comment type="catalytic activity">
    <reaction evidence="1 13">
        <text>L-threonine = 2-oxobutanoate + NH4(+)</text>
        <dbReference type="Rhea" id="RHEA:22108"/>
        <dbReference type="ChEBI" id="CHEBI:16763"/>
        <dbReference type="ChEBI" id="CHEBI:28938"/>
        <dbReference type="ChEBI" id="CHEBI:57926"/>
        <dbReference type="EC" id="4.3.1.19"/>
    </reaction>
</comment>
<evidence type="ECO:0000259" key="14">
    <source>
        <dbReference type="PROSITE" id="PS51671"/>
    </source>
</evidence>
<evidence type="ECO:0000256" key="6">
    <source>
        <dbReference type="ARBA" id="ARBA00011447"/>
    </source>
</evidence>
<keyword evidence="10" id="KW-0412">Isoleucine biosynthesis</keyword>
<evidence type="ECO:0000313" key="16">
    <source>
        <dbReference type="Proteomes" id="UP000614200"/>
    </source>
</evidence>
<proteinExistence type="inferred from homology"/>
<keyword evidence="12 13" id="KW-0456">Lyase</keyword>
<sequence length="395" mass="43036">MIKEAADRLKPVINETHLIYSDIFSQEFSNQIYIKPENLQKTGSFKIRGAFNKIAQLNGDNLDKGAVASSAGNHAQGVALAAQIAGCKATIVMPTATPLIKVNATKAYGAEVILHGDCYDEAYKKACEIQKEMGYTFIHPFNDYDVIAGQGTIGVEILNELPDADYVLVPVGGGGLIAGIAYAIKTINPNCKVFGVEPEGAMSMKASLDEEAVVKLENIHTIADGVAVKEVGNLTFDIAKQYVDGIIAVNDYDIMEAFLLLIEKHKIVAENAGVLSIAALKNFRVKDKKIVCVLSGGNIDVVTVSAMINKGLSSRGRIFCFSVELPDTPGQLLKISQVLSDLKANVIKLDHNQFMNLDRFMHVQLQVTVETNGHDHIQQIIDEFYKIGYQVTKVY</sequence>
<keyword evidence="10" id="KW-0100">Branched-chain amino acid biosynthesis</keyword>
<dbReference type="PROSITE" id="PS00165">
    <property type="entry name" value="DEHYDRATASE_SER_THR"/>
    <property type="match status" value="1"/>
</dbReference>
<feature type="domain" description="ACT" evidence="14">
    <location>
        <begin position="320"/>
        <end position="395"/>
    </location>
</feature>
<dbReference type="InterPro" id="IPR044561">
    <property type="entry name" value="ACT_ThrD-II-like"/>
</dbReference>
<dbReference type="NCBIfam" id="TIGR01127">
    <property type="entry name" value="ilvA_1Cterm"/>
    <property type="match status" value="1"/>
</dbReference>
<keyword evidence="13" id="KW-0547">Nucleotide-binding</keyword>
<evidence type="ECO:0000256" key="5">
    <source>
        <dbReference type="ARBA" id="ARBA00010869"/>
    </source>
</evidence>
<keyword evidence="9" id="KW-0021">Allosteric enzyme</keyword>
<comment type="subunit">
    <text evidence="6 13">In the native structure, TdcB is in a dimeric form, whereas in the TdcB-AMP complex, it exists in a tetrameric form (dimer of dimers).</text>
</comment>
<accession>A0ABS0A0N6</accession>
<evidence type="ECO:0000256" key="2">
    <source>
        <dbReference type="ARBA" id="ARBA00001933"/>
    </source>
</evidence>
<dbReference type="InterPro" id="IPR050147">
    <property type="entry name" value="Ser/Thr_Dehydratase"/>
</dbReference>
<dbReference type="EC" id="4.3.1.19" evidence="7 13"/>
<dbReference type="Gene3D" id="3.40.50.1100">
    <property type="match status" value="2"/>
</dbReference>
<dbReference type="InterPro" id="IPR001926">
    <property type="entry name" value="TrpB-like_PALP"/>
</dbReference>
<dbReference type="PANTHER" id="PTHR48078:SF6">
    <property type="entry name" value="L-THREONINE DEHYDRATASE CATABOLIC TDCB"/>
    <property type="match status" value="1"/>
</dbReference>
<evidence type="ECO:0000256" key="9">
    <source>
        <dbReference type="ARBA" id="ARBA00022533"/>
    </source>
</evidence>
<comment type="cofactor">
    <cofactor evidence="2 13">
        <name>pyridoxal 5'-phosphate</name>
        <dbReference type="ChEBI" id="CHEBI:597326"/>
    </cofactor>
</comment>
<dbReference type="InterPro" id="IPR005789">
    <property type="entry name" value="Thr_deHydtase_catblc"/>
</dbReference>
<dbReference type="PROSITE" id="PS51671">
    <property type="entry name" value="ACT"/>
    <property type="match status" value="1"/>
</dbReference>
<evidence type="ECO:0000256" key="7">
    <source>
        <dbReference type="ARBA" id="ARBA00012096"/>
    </source>
</evidence>
<dbReference type="InterPro" id="IPR000634">
    <property type="entry name" value="Ser/Thr_deHydtase_PyrdxlP-BS"/>
</dbReference>
<keyword evidence="10" id="KW-0028">Amino-acid biosynthesis</keyword>
<evidence type="ECO:0000256" key="3">
    <source>
        <dbReference type="ARBA" id="ARBA00004810"/>
    </source>
</evidence>
<dbReference type="CDD" id="cd04886">
    <property type="entry name" value="ACT_ThrD-II-like"/>
    <property type="match status" value="1"/>
</dbReference>
<comment type="caution">
    <text evidence="15">The sequence shown here is derived from an EMBL/GenBank/DDBJ whole genome shotgun (WGS) entry which is preliminary data.</text>
</comment>
<dbReference type="EMBL" id="JADKNH010000027">
    <property type="protein sequence ID" value="MBF4696003.1"/>
    <property type="molecule type" value="Genomic_DNA"/>
</dbReference>
<evidence type="ECO:0000313" key="15">
    <source>
        <dbReference type="EMBL" id="MBF4696003.1"/>
    </source>
</evidence>
<dbReference type="Gene3D" id="3.30.70.260">
    <property type="match status" value="1"/>
</dbReference>
<evidence type="ECO:0000256" key="11">
    <source>
        <dbReference type="ARBA" id="ARBA00022898"/>
    </source>
</evidence>
<comment type="similarity">
    <text evidence="5 13">Belongs to the serine/threonine dehydratase family.</text>
</comment>
<comment type="pathway">
    <text evidence="4 13">Amino-acid degradation; L-threonine degradation via propanoate pathway; propanoate from L-threonine: step 1/4.</text>
</comment>
<dbReference type="SUPFAM" id="SSF55021">
    <property type="entry name" value="ACT-like"/>
    <property type="match status" value="1"/>
</dbReference>
<evidence type="ECO:0000256" key="1">
    <source>
        <dbReference type="ARBA" id="ARBA00001274"/>
    </source>
</evidence>
<evidence type="ECO:0000256" key="13">
    <source>
        <dbReference type="RuleBase" id="RU363083"/>
    </source>
</evidence>
<dbReference type="GO" id="GO:0004794">
    <property type="term" value="F:threonine deaminase activity"/>
    <property type="evidence" value="ECO:0007669"/>
    <property type="project" value="UniProtKB-EC"/>
</dbReference>
<dbReference type="SUPFAM" id="SSF53686">
    <property type="entry name" value="Tryptophan synthase beta subunit-like PLP-dependent enzymes"/>
    <property type="match status" value="1"/>
</dbReference>
<name>A0ABS0A0N6_9FIRM</name>
<evidence type="ECO:0000256" key="4">
    <source>
        <dbReference type="ARBA" id="ARBA00004958"/>
    </source>
</evidence>
<gene>
    <name evidence="15" type="ORF">ISU02_23130</name>
</gene>
<protein>
    <recommendedName>
        <fullName evidence="8 13">L-threonine dehydratase catabolic TdcB</fullName>
        <ecNumber evidence="7 13">4.3.1.19</ecNumber>
    </recommendedName>
    <alternativeName>
        <fullName evidence="13">Threonine deaminase</fullName>
    </alternativeName>
</protein>
<keyword evidence="16" id="KW-1185">Reference proteome</keyword>
<comment type="function">
    <text evidence="13">Catalyzes the anaerobic formation of alpha-ketobutyrate and ammonia from threonine in a two-step reaction. The first step involved a dehydration of threonine and a production of enamine intermediates (aminocrotonate), which tautomerizes to its imine form (iminobutyrate). Both intermediates are unstable and short-lived. The second step is the nonenzymatic hydrolysis of the enamine/imine intermediates to form 2-ketobutyrate and free ammonia. In the low water environment of the cell, the second step is accelerated by RidA.</text>
</comment>
<keyword evidence="11 13" id="KW-0663">Pyridoxal phosphate</keyword>
<dbReference type="InterPro" id="IPR036052">
    <property type="entry name" value="TrpB-like_PALP_sf"/>
</dbReference>
<dbReference type="InterPro" id="IPR045865">
    <property type="entry name" value="ACT-like_dom_sf"/>
</dbReference>
<comment type="pathway">
    <text evidence="3">Amino-acid biosynthesis; L-isoleucine biosynthesis; 2-oxobutanoate from L-threonine: step 1/1.</text>
</comment>
<evidence type="ECO:0000256" key="12">
    <source>
        <dbReference type="ARBA" id="ARBA00023239"/>
    </source>
</evidence>
<organism evidence="15 16">
    <name type="scientific">Fusibacter ferrireducens</name>
    <dbReference type="NCBI Taxonomy" id="2785058"/>
    <lineage>
        <taxon>Bacteria</taxon>
        <taxon>Bacillati</taxon>
        <taxon>Bacillota</taxon>
        <taxon>Clostridia</taxon>
        <taxon>Eubacteriales</taxon>
        <taxon>Eubacteriales Family XII. Incertae Sedis</taxon>
        <taxon>Fusibacter</taxon>
    </lineage>
</organism>
<dbReference type="Pfam" id="PF00291">
    <property type="entry name" value="PALP"/>
    <property type="match status" value="1"/>
</dbReference>